<dbReference type="STRING" id="1945520.A1019T_00303"/>
<dbReference type="GO" id="GO:0042802">
    <property type="term" value="F:identical protein binding"/>
    <property type="evidence" value="ECO:0007669"/>
    <property type="project" value="TreeGrafter"/>
</dbReference>
<gene>
    <name evidence="7" type="primary">davT_1</name>
    <name evidence="7" type="ORF">A1019T_00303</name>
</gene>
<dbReference type="NCBIfam" id="TIGR00700">
    <property type="entry name" value="GABAtrnsam"/>
    <property type="match status" value="1"/>
</dbReference>
<organism evidence="7 8">
    <name type="scientific">Psychrobacter pasteurii</name>
    <dbReference type="NCBI Taxonomy" id="1945520"/>
    <lineage>
        <taxon>Bacteria</taxon>
        <taxon>Pseudomonadati</taxon>
        <taxon>Pseudomonadota</taxon>
        <taxon>Gammaproteobacteria</taxon>
        <taxon>Moraxellales</taxon>
        <taxon>Moraxellaceae</taxon>
        <taxon>Psychrobacter</taxon>
    </lineage>
</organism>
<comment type="cofactor">
    <cofactor evidence="1">
        <name>pyridoxal 5'-phosphate</name>
        <dbReference type="ChEBI" id="CHEBI:597326"/>
    </cofactor>
</comment>
<comment type="similarity">
    <text evidence="2 6">Belongs to the class-III pyridoxal-phosphate-dependent aminotransferase family.</text>
</comment>
<evidence type="ECO:0000256" key="6">
    <source>
        <dbReference type="RuleBase" id="RU003560"/>
    </source>
</evidence>
<evidence type="ECO:0000256" key="5">
    <source>
        <dbReference type="ARBA" id="ARBA00022898"/>
    </source>
</evidence>
<dbReference type="GO" id="GO:0047589">
    <property type="term" value="F:5-aminovalerate transaminase activity"/>
    <property type="evidence" value="ECO:0007669"/>
    <property type="project" value="UniProtKB-EC"/>
</dbReference>
<dbReference type="EC" id="2.6.1.48" evidence="7"/>
<evidence type="ECO:0000313" key="7">
    <source>
        <dbReference type="EMBL" id="SJM36342.1"/>
    </source>
</evidence>
<dbReference type="InterPro" id="IPR015424">
    <property type="entry name" value="PyrdxlP-dep_Trfase"/>
</dbReference>
<dbReference type="CDD" id="cd00610">
    <property type="entry name" value="OAT_like"/>
    <property type="match status" value="1"/>
</dbReference>
<evidence type="ECO:0000256" key="4">
    <source>
        <dbReference type="ARBA" id="ARBA00022679"/>
    </source>
</evidence>
<dbReference type="InterPro" id="IPR015422">
    <property type="entry name" value="PyrdxlP-dep_Trfase_small"/>
</dbReference>
<protein>
    <submittedName>
        <fullName evidence="7">5-aminovalerate aminotransferase DavT</fullName>
        <ecNumber evidence="7">2.6.1.48</ecNumber>
    </submittedName>
</protein>
<dbReference type="InterPro" id="IPR015421">
    <property type="entry name" value="PyrdxlP-dep_Trfase_major"/>
</dbReference>
<dbReference type="Proteomes" id="UP000188169">
    <property type="component" value="Unassembled WGS sequence"/>
</dbReference>
<dbReference type="Gene3D" id="3.40.640.10">
    <property type="entry name" value="Type I PLP-dependent aspartate aminotransferase-like (Major domain)"/>
    <property type="match status" value="1"/>
</dbReference>
<sequence>MSKLTNQSLLERRTAVLPKGLGIAFPIFAEKAQNSELWDVEGKRYIDFIGGISVLNTGHNHPKITARVREQLDKFTHTAAQIVNYESYVTLAEKLCELAPISGDKKAVFFTTGAEAVENTMKIARASTGRHGVISFAGGWHGRTHMCMGLTGKVIPYKNNFGPMPASIYHALFPAPELGVTEEQAIASIETIFQSSIHPSDVAAMIVEPVQGEGGFHQVTPTFAKKLREICDEHGILLIFDEVQTCFGRTGTLFATEQLGVEPDLMTSAKSLAGGYPISAVIGRAEVMDAPQPGGLGGTYSGNPLGCVAALAVIEVIEEEGLLERSKVIGNTIADFLKGLNSDKIGNIRHKGAMLAFELVDADGNPDADATAKLRAAAFEKGLLLASCGRYGNAIRVMVPLTVSDEVLQEGLDIIKEVL</sequence>
<dbReference type="InterPro" id="IPR005814">
    <property type="entry name" value="Aminotrans_3"/>
</dbReference>
<dbReference type="RefSeq" id="WP_077447754.1">
    <property type="nucleotide sequence ID" value="NZ_FUGD01000042.1"/>
</dbReference>
<dbReference type="InterPro" id="IPR004632">
    <property type="entry name" value="4NH2But_aminotransferase_bac"/>
</dbReference>
<dbReference type="EMBL" id="FUGD01000042">
    <property type="protein sequence ID" value="SJM36342.1"/>
    <property type="molecule type" value="Genomic_DNA"/>
</dbReference>
<dbReference type="FunFam" id="3.40.640.10:FF:000013">
    <property type="entry name" value="4-aminobutyrate aminotransferase"/>
    <property type="match status" value="1"/>
</dbReference>
<reference evidence="8" key="1">
    <citation type="submission" date="2017-02" db="EMBL/GenBank/DDBJ databases">
        <authorList>
            <person name="Mornico D."/>
        </authorList>
    </citation>
    <scope>NUCLEOTIDE SEQUENCE [LARGE SCALE GENOMIC DNA]</scope>
</reference>
<dbReference type="PANTHER" id="PTHR11986">
    <property type="entry name" value="AMINOTRANSFERASE CLASS III"/>
    <property type="match status" value="1"/>
</dbReference>
<dbReference type="GO" id="GO:0009448">
    <property type="term" value="P:gamma-aminobutyric acid metabolic process"/>
    <property type="evidence" value="ECO:0007669"/>
    <property type="project" value="InterPro"/>
</dbReference>
<evidence type="ECO:0000313" key="8">
    <source>
        <dbReference type="Proteomes" id="UP000188169"/>
    </source>
</evidence>
<keyword evidence="3 7" id="KW-0032">Aminotransferase</keyword>
<dbReference type="Gene3D" id="3.90.1150.10">
    <property type="entry name" value="Aspartate Aminotransferase, domain 1"/>
    <property type="match status" value="1"/>
</dbReference>
<dbReference type="OrthoDB" id="9801052at2"/>
<evidence type="ECO:0000256" key="1">
    <source>
        <dbReference type="ARBA" id="ARBA00001933"/>
    </source>
</evidence>
<dbReference type="GO" id="GO:0034386">
    <property type="term" value="F:4-aminobutyrate:2-oxoglutarate transaminase activity"/>
    <property type="evidence" value="ECO:0007669"/>
    <property type="project" value="InterPro"/>
</dbReference>
<keyword evidence="8" id="KW-1185">Reference proteome</keyword>
<evidence type="ECO:0000256" key="2">
    <source>
        <dbReference type="ARBA" id="ARBA00008954"/>
    </source>
</evidence>
<keyword evidence="5 6" id="KW-0663">Pyridoxal phosphate</keyword>
<keyword evidence="4 7" id="KW-0808">Transferase</keyword>
<name>A0A1R4ECW1_9GAMM</name>
<proteinExistence type="inferred from homology"/>
<dbReference type="Pfam" id="PF00202">
    <property type="entry name" value="Aminotran_3"/>
    <property type="match status" value="1"/>
</dbReference>
<dbReference type="InterPro" id="IPR050103">
    <property type="entry name" value="Class-III_PLP-dep_AT"/>
</dbReference>
<dbReference type="AlphaFoldDB" id="A0A1R4ECW1"/>
<dbReference type="PIRSF" id="PIRSF000521">
    <property type="entry name" value="Transaminase_4ab_Lys_Orn"/>
    <property type="match status" value="1"/>
</dbReference>
<accession>A0A1R4ECW1</accession>
<evidence type="ECO:0000256" key="3">
    <source>
        <dbReference type="ARBA" id="ARBA00022576"/>
    </source>
</evidence>
<dbReference type="GO" id="GO:0030170">
    <property type="term" value="F:pyridoxal phosphate binding"/>
    <property type="evidence" value="ECO:0007669"/>
    <property type="project" value="InterPro"/>
</dbReference>
<dbReference type="SUPFAM" id="SSF53383">
    <property type="entry name" value="PLP-dependent transferases"/>
    <property type="match status" value="1"/>
</dbReference>